<gene>
    <name evidence="1" type="ORF">ABHF33_01055</name>
</gene>
<dbReference type="AlphaFoldDB" id="A0AAU7FBI0"/>
<reference evidence="1" key="1">
    <citation type="submission" date="2024-05" db="EMBL/GenBank/DDBJ databases">
        <authorList>
            <person name="Yang L."/>
            <person name="Pan L."/>
        </authorList>
    </citation>
    <scope>NUCLEOTIDE SEQUENCE</scope>
    <source>
        <strain evidence="1">FCG-7</strain>
    </source>
</reference>
<evidence type="ECO:0000313" key="1">
    <source>
        <dbReference type="EMBL" id="XBM00903.1"/>
    </source>
</evidence>
<dbReference type="RefSeq" id="WP_348945230.1">
    <property type="nucleotide sequence ID" value="NZ_CP157355.1"/>
</dbReference>
<accession>A0AAU7FBI0</accession>
<organism evidence="1">
    <name type="scientific">Chitinibacter mangrovi</name>
    <dbReference type="NCBI Taxonomy" id="3153927"/>
    <lineage>
        <taxon>Bacteria</taxon>
        <taxon>Pseudomonadati</taxon>
        <taxon>Pseudomonadota</taxon>
        <taxon>Betaproteobacteria</taxon>
        <taxon>Neisseriales</taxon>
        <taxon>Chitinibacteraceae</taxon>
        <taxon>Chitinibacter</taxon>
    </lineage>
</organism>
<name>A0AAU7FBI0_9NEIS</name>
<protein>
    <submittedName>
        <fullName evidence="1">Uncharacterized protein</fullName>
    </submittedName>
</protein>
<dbReference type="EMBL" id="CP157355">
    <property type="protein sequence ID" value="XBM00903.1"/>
    <property type="molecule type" value="Genomic_DNA"/>
</dbReference>
<sequence length="43" mass="4922">MSKIIERLTERLNALQTSSGIHLNRYLHFAIAEKTARPSLGQR</sequence>
<proteinExistence type="predicted"/>
<dbReference type="KEGG" id="cmav:ABHF33_01055"/>